<name>A0A934VW94_9BACT</name>
<accession>A0A934VW94</accession>
<evidence type="ECO:0000256" key="1">
    <source>
        <dbReference type="SAM" id="SignalP"/>
    </source>
</evidence>
<dbReference type="Proteomes" id="UP000603141">
    <property type="component" value="Unassembled WGS sequence"/>
</dbReference>
<feature type="signal peptide" evidence="1">
    <location>
        <begin position="1"/>
        <end position="31"/>
    </location>
</feature>
<dbReference type="AlphaFoldDB" id="A0A934VW94"/>
<proteinExistence type="predicted"/>
<dbReference type="RefSeq" id="WP_200269225.1">
    <property type="nucleotide sequence ID" value="NZ_JAENIJ010000009.1"/>
</dbReference>
<evidence type="ECO:0000313" key="3">
    <source>
        <dbReference type="Proteomes" id="UP000603141"/>
    </source>
</evidence>
<evidence type="ECO:0000313" key="2">
    <source>
        <dbReference type="EMBL" id="MBK1882259.1"/>
    </source>
</evidence>
<organism evidence="2 3">
    <name type="scientific">Luteolibacter pohnpeiensis</name>
    <dbReference type="NCBI Taxonomy" id="454153"/>
    <lineage>
        <taxon>Bacteria</taxon>
        <taxon>Pseudomonadati</taxon>
        <taxon>Verrucomicrobiota</taxon>
        <taxon>Verrucomicrobiia</taxon>
        <taxon>Verrucomicrobiales</taxon>
        <taxon>Verrucomicrobiaceae</taxon>
        <taxon>Luteolibacter</taxon>
    </lineage>
</organism>
<dbReference type="NCBIfam" id="TIGR02595">
    <property type="entry name" value="PEP_CTERM"/>
    <property type="match status" value="1"/>
</dbReference>
<comment type="caution">
    <text evidence="2">The sequence shown here is derived from an EMBL/GenBank/DDBJ whole genome shotgun (WGS) entry which is preliminary data.</text>
</comment>
<protein>
    <submittedName>
        <fullName evidence="2">PEP-CTERM sorting domain-containing protein</fullName>
    </submittedName>
</protein>
<sequence>MSCHTNLDMKPYLKNLICLSALLGATSAAHAGTIVPDLDDSLAIYSQSTANTTTTGTVTLSQGVTLAAQFTANASDLLNSTTGAVSVIEIGGTTSGTGLYIIDGYLWLLGSSTTATTAPSSSSDVDASDNSIGVQLGAVTAGVQSTIFASLNTTNGTLLISQDSIVTTFALSGITSSWNWAGNRTASFGIADATVVNGNNGYRGGLVDAASNPLFNSNNAYSLTGDLTLGQVFNTVSSVPEPSVPALLGAAVTGFMLFGRNRRSRNA</sequence>
<feature type="chain" id="PRO_5037589418" evidence="1">
    <location>
        <begin position="32"/>
        <end position="267"/>
    </location>
</feature>
<reference evidence="2" key="1">
    <citation type="submission" date="2021-01" db="EMBL/GenBank/DDBJ databases">
        <title>Modified the classification status of verrucomicrobia.</title>
        <authorList>
            <person name="Feng X."/>
        </authorList>
    </citation>
    <scope>NUCLEOTIDE SEQUENCE</scope>
    <source>
        <strain evidence="2">KCTC 22041</strain>
    </source>
</reference>
<keyword evidence="3" id="KW-1185">Reference proteome</keyword>
<dbReference type="EMBL" id="JAENIJ010000009">
    <property type="protein sequence ID" value="MBK1882259.1"/>
    <property type="molecule type" value="Genomic_DNA"/>
</dbReference>
<gene>
    <name evidence="2" type="ORF">JIN85_07525</name>
</gene>
<dbReference type="InterPro" id="IPR013424">
    <property type="entry name" value="Ice-binding_C"/>
</dbReference>
<keyword evidence="1" id="KW-0732">Signal</keyword>